<dbReference type="EMBL" id="QNVI01000041">
    <property type="protein sequence ID" value="TDA38927.1"/>
    <property type="molecule type" value="Genomic_DNA"/>
</dbReference>
<dbReference type="SFLD" id="SFLDG01136">
    <property type="entry name" value="C1.6:_Phosphoserine_Phosphatas"/>
    <property type="match status" value="1"/>
</dbReference>
<evidence type="ECO:0000313" key="16">
    <source>
        <dbReference type="Proteomes" id="UP000317265"/>
    </source>
</evidence>
<dbReference type="Pfam" id="PF13740">
    <property type="entry name" value="ACT_6"/>
    <property type="match status" value="1"/>
</dbReference>
<evidence type="ECO:0000256" key="8">
    <source>
        <dbReference type="ARBA" id="ARBA00022842"/>
    </source>
</evidence>
<protein>
    <recommendedName>
        <fullName evidence="4">phosphoserine phosphatase</fullName>
        <ecNumber evidence="4">3.1.3.3</ecNumber>
    </recommendedName>
    <alternativeName>
        <fullName evidence="10">O-phosphoserine phosphohydrolase</fullName>
    </alternativeName>
</protein>
<accession>A0A520KE80</accession>
<dbReference type="EMBL" id="RXIH01000046">
    <property type="protein sequence ID" value="RZN55303.1"/>
    <property type="molecule type" value="Genomic_DNA"/>
</dbReference>
<dbReference type="GO" id="GO:0005737">
    <property type="term" value="C:cytoplasm"/>
    <property type="evidence" value="ECO:0007669"/>
    <property type="project" value="TreeGrafter"/>
</dbReference>
<reference evidence="13 15" key="2">
    <citation type="journal article" date="2019" name="Nat. Microbiol.">
        <title>Wide diversity of methane and short-chain alkane metabolisms in uncultured archaea.</title>
        <authorList>
            <person name="Borrel G."/>
            <person name="Adam P.S."/>
            <person name="McKay L.J."/>
            <person name="Chen L.X."/>
            <person name="Sierra-Garcia I.N."/>
            <person name="Sieber C.M."/>
            <person name="Letourneur Q."/>
            <person name="Ghozlane A."/>
            <person name="Andersen G.L."/>
            <person name="Li W.J."/>
            <person name="Hallam S.J."/>
            <person name="Muyzer G."/>
            <person name="de Oliveira V.M."/>
            <person name="Inskeep W.P."/>
            <person name="Banfield J.F."/>
            <person name="Gribaldo S."/>
        </authorList>
    </citation>
    <scope>NUCLEOTIDE SEQUENCE [LARGE SCALE GENOMIC DNA]</scope>
    <source>
        <strain evidence="13">Verst-YHS</strain>
    </source>
</reference>
<dbReference type="NCBIfam" id="TIGR00338">
    <property type="entry name" value="serB"/>
    <property type="match status" value="1"/>
</dbReference>
<dbReference type="Gene3D" id="3.30.70.260">
    <property type="match status" value="1"/>
</dbReference>
<evidence type="ECO:0000256" key="6">
    <source>
        <dbReference type="ARBA" id="ARBA00022723"/>
    </source>
</evidence>
<keyword evidence="5" id="KW-0028">Amino-acid biosynthesis</keyword>
<dbReference type="InterPro" id="IPR050582">
    <property type="entry name" value="HAD-like_SerB"/>
</dbReference>
<dbReference type="SFLD" id="SFLDS00003">
    <property type="entry name" value="Haloacid_Dehalogenase"/>
    <property type="match status" value="1"/>
</dbReference>
<dbReference type="GO" id="GO:0036424">
    <property type="term" value="F:L-phosphoserine phosphatase activity"/>
    <property type="evidence" value="ECO:0007669"/>
    <property type="project" value="InterPro"/>
</dbReference>
<dbReference type="InterPro" id="IPR004469">
    <property type="entry name" value="PSP"/>
</dbReference>
<keyword evidence="6" id="KW-0479">Metal-binding</keyword>
<keyword evidence="7 13" id="KW-0378">Hydrolase</keyword>
<dbReference type="PROSITE" id="PS51671">
    <property type="entry name" value="ACT"/>
    <property type="match status" value="1"/>
</dbReference>
<comment type="similarity">
    <text evidence="3">Belongs to the HAD-like hydrolase superfamily. SerB family.</text>
</comment>
<dbReference type="EC" id="3.1.3.3" evidence="4"/>
<dbReference type="Proteomes" id="UP000316080">
    <property type="component" value="Unassembled WGS sequence"/>
</dbReference>
<comment type="pathway">
    <text evidence="2">Amino-acid biosynthesis; L-serine biosynthesis; L-serine from 3-phospho-D-glycerate: step 3/3.</text>
</comment>
<dbReference type="SFLD" id="SFLDF00029">
    <property type="entry name" value="phosphoserine_phosphatase"/>
    <property type="match status" value="1"/>
</dbReference>
<evidence type="ECO:0000256" key="5">
    <source>
        <dbReference type="ARBA" id="ARBA00022605"/>
    </source>
</evidence>
<feature type="active site" description="Nucleophile" evidence="11">
    <location>
        <position position="108"/>
    </location>
</feature>
<keyword evidence="8" id="KW-0460">Magnesium</keyword>
<dbReference type="SUPFAM" id="SSF55021">
    <property type="entry name" value="ACT-like"/>
    <property type="match status" value="1"/>
</dbReference>
<dbReference type="GO" id="GO:0006564">
    <property type="term" value="P:L-serine biosynthetic process"/>
    <property type="evidence" value="ECO:0007669"/>
    <property type="project" value="UniProtKB-KW"/>
</dbReference>
<evidence type="ECO:0000313" key="15">
    <source>
        <dbReference type="Proteomes" id="UP000316080"/>
    </source>
</evidence>
<evidence type="ECO:0000259" key="12">
    <source>
        <dbReference type="PROSITE" id="PS51671"/>
    </source>
</evidence>
<name>A0A520KE80_9CREN</name>
<evidence type="ECO:0000313" key="14">
    <source>
        <dbReference type="EMBL" id="TDA38927.1"/>
    </source>
</evidence>
<evidence type="ECO:0000256" key="4">
    <source>
        <dbReference type="ARBA" id="ARBA00012640"/>
    </source>
</evidence>
<evidence type="ECO:0000256" key="1">
    <source>
        <dbReference type="ARBA" id="ARBA00001946"/>
    </source>
</evidence>
<dbReference type="Proteomes" id="UP000317265">
    <property type="component" value="Unassembled WGS sequence"/>
</dbReference>
<dbReference type="InterPro" id="IPR036412">
    <property type="entry name" value="HAD-like_sf"/>
</dbReference>
<organism evidence="13 15">
    <name type="scientific">Thermoproteota archaeon</name>
    <dbReference type="NCBI Taxonomy" id="2056631"/>
    <lineage>
        <taxon>Archaea</taxon>
        <taxon>Thermoproteota</taxon>
    </lineage>
</organism>
<dbReference type="NCBIfam" id="TIGR01488">
    <property type="entry name" value="HAD-SF-IB"/>
    <property type="match status" value="1"/>
</dbReference>
<feature type="active site" description="Proton donor" evidence="11">
    <location>
        <position position="110"/>
    </location>
</feature>
<gene>
    <name evidence="13" type="primary">serB</name>
    <name evidence="14" type="ORF">DSO09_03535</name>
    <name evidence="13" type="ORF">EF809_06155</name>
</gene>
<proteinExistence type="inferred from homology"/>
<dbReference type="GO" id="GO:0000287">
    <property type="term" value="F:magnesium ion binding"/>
    <property type="evidence" value="ECO:0007669"/>
    <property type="project" value="TreeGrafter"/>
</dbReference>
<evidence type="ECO:0000256" key="2">
    <source>
        <dbReference type="ARBA" id="ARBA00005135"/>
    </source>
</evidence>
<dbReference type="InterPro" id="IPR002912">
    <property type="entry name" value="ACT_dom"/>
</dbReference>
<dbReference type="PANTHER" id="PTHR43344:SF2">
    <property type="entry name" value="PHOSPHOSERINE PHOSPHATASE"/>
    <property type="match status" value="1"/>
</dbReference>
<dbReference type="SUPFAM" id="SSF56784">
    <property type="entry name" value="HAD-like"/>
    <property type="match status" value="1"/>
</dbReference>
<evidence type="ECO:0000256" key="7">
    <source>
        <dbReference type="ARBA" id="ARBA00022801"/>
    </source>
</evidence>
<evidence type="ECO:0000256" key="11">
    <source>
        <dbReference type="PIRSR" id="PIRSR604469-1"/>
    </source>
</evidence>
<comment type="caution">
    <text evidence="13">The sequence shown here is derived from an EMBL/GenBank/DDBJ whole genome shotgun (WGS) entry which is preliminary data.</text>
</comment>
<evidence type="ECO:0000313" key="13">
    <source>
        <dbReference type="EMBL" id="RZN55303.1"/>
    </source>
</evidence>
<keyword evidence="9" id="KW-0718">Serine biosynthesis</keyword>
<dbReference type="AlphaFoldDB" id="A0A520KE80"/>
<dbReference type="SFLD" id="SFLDG01129">
    <property type="entry name" value="C1.5:_HAD__Beta-PGM__Phosphata"/>
    <property type="match status" value="1"/>
</dbReference>
<evidence type="ECO:0000256" key="3">
    <source>
        <dbReference type="ARBA" id="ARBA00009184"/>
    </source>
</evidence>
<evidence type="ECO:0000256" key="9">
    <source>
        <dbReference type="ARBA" id="ARBA00023299"/>
    </source>
</evidence>
<feature type="domain" description="ACT" evidence="12">
    <location>
        <begin position="18"/>
        <end position="97"/>
    </location>
</feature>
<sequence>MNLDLRCHFTMLEDNKMVITVVGRDRPGIVANVTGVLARFHVNILKTRASTIFSDLFVIILAVDTSTSLIRRDVLMNILKKSCEDVGLAVAIESFQSYKYDKKVIVFDLDGTLIEQEVIDELAKAAGVGEEVKKITKMAMEGKINYLEALKARVRLLKGLSVSVLEKIKSSVIINPGVKELTLKLKELGFKIGIITGSFDFISNYIGKLIGADYVFCNKLIIEDGYLTGEVEGEITSPEAKLNAIKKIAKELGIGLESCVAIGDGANDLFMIENVGLGIGYKPKLIVKERAHGLINTDDIRILLALMGCIDLKKDIVKRLEKI</sequence>
<dbReference type="SFLD" id="SFLDG01137">
    <property type="entry name" value="C1.6.1:_Phosphoserine_Phosphat"/>
    <property type="match status" value="1"/>
</dbReference>
<dbReference type="PANTHER" id="PTHR43344">
    <property type="entry name" value="PHOSPHOSERINE PHOSPHATASE"/>
    <property type="match status" value="1"/>
</dbReference>
<evidence type="ECO:0000256" key="10">
    <source>
        <dbReference type="ARBA" id="ARBA00031693"/>
    </source>
</evidence>
<dbReference type="Gene3D" id="1.10.150.210">
    <property type="entry name" value="Phosphoserine phosphatase, domain 2"/>
    <property type="match status" value="1"/>
</dbReference>
<dbReference type="Pfam" id="PF12710">
    <property type="entry name" value="HAD"/>
    <property type="match status" value="1"/>
</dbReference>
<comment type="cofactor">
    <cofactor evidence="1">
        <name>Mg(2+)</name>
        <dbReference type="ChEBI" id="CHEBI:18420"/>
    </cofactor>
</comment>
<dbReference type="UniPathway" id="UPA00135">
    <property type="reaction ID" value="UER00198"/>
</dbReference>
<reference evidence="14 16" key="1">
    <citation type="journal article" date="2019" name="Nat. Microbiol.">
        <title>Expanding anaerobic alkane metabolism in the domain of Archaea.</title>
        <authorList>
            <person name="Wang Y."/>
            <person name="Wegener G."/>
            <person name="Hou J."/>
            <person name="Wang F."/>
            <person name="Xiao X."/>
        </authorList>
    </citation>
    <scope>NUCLEOTIDE SEQUENCE [LARGE SCALE GENOMIC DNA]</scope>
    <source>
        <strain evidence="14">WYZ-LMO11</strain>
    </source>
</reference>
<dbReference type="InterPro" id="IPR023214">
    <property type="entry name" value="HAD_sf"/>
</dbReference>
<dbReference type="Gene3D" id="3.40.50.1000">
    <property type="entry name" value="HAD superfamily/HAD-like"/>
    <property type="match status" value="1"/>
</dbReference>
<dbReference type="InterPro" id="IPR045865">
    <property type="entry name" value="ACT-like_dom_sf"/>
</dbReference>